<dbReference type="STRING" id="623281.SAMN05421747_11784"/>
<gene>
    <name evidence="2" type="ORF">SAMN05421747_11784</name>
</gene>
<dbReference type="RefSeq" id="WP_090974614.1">
    <property type="nucleotide sequence ID" value="NZ_FOLL01000017.1"/>
</dbReference>
<dbReference type="Pfam" id="PF18665">
    <property type="entry name" value="TetR_C_37"/>
    <property type="match status" value="1"/>
</dbReference>
<dbReference type="AlphaFoldDB" id="A0A1I1KXF8"/>
<name>A0A1I1KXF8_9SPHI</name>
<evidence type="ECO:0000313" key="2">
    <source>
        <dbReference type="EMBL" id="SFC65507.1"/>
    </source>
</evidence>
<feature type="domain" description="IcaR C-terminal" evidence="1">
    <location>
        <begin position="30"/>
        <end position="77"/>
    </location>
</feature>
<dbReference type="InterPro" id="IPR041646">
    <property type="entry name" value="IcaR_C"/>
</dbReference>
<evidence type="ECO:0000259" key="1">
    <source>
        <dbReference type="Pfam" id="PF18665"/>
    </source>
</evidence>
<dbReference type="Proteomes" id="UP000199577">
    <property type="component" value="Unassembled WGS sequence"/>
</dbReference>
<proteinExistence type="predicted"/>
<organism evidence="2 3">
    <name type="scientific">Parapedobacter composti</name>
    <dbReference type="NCBI Taxonomy" id="623281"/>
    <lineage>
        <taxon>Bacteria</taxon>
        <taxon>Pseudomonadati</taxon>
        <taxon>Bacteroidota</taxon>
        <taxon>Sphingobacteriia</taxon>
        <taxon>Sphingobacteriales</taxon>
        <taxon>Sphingobacteriaceae</taxon>
        <taxon>Parapedobacter</taxon>
    </lineage>
</organism>
<reference evidence="2 3" key="1">
    <citation type="submission" date="2016-10" db="EMBL/GenBank/DDBJ databases">
        <authorList>
            <person name="de Groot N.N."/>
        </authorList>
    </citation>
    <scope>NUCLEOTIDE SEQUENCE [LARGE SCALE GENOMIC DNA]</scope>
    <source>
        <strain evidence="2 3">DSM 22900</strain>
    </source>
</reference>
<keyword evidence="3" id="KW-1185">Reference proteome</keyword>
<evidence type="ECO:0000313" key="3">
    <source>
        <dbReference type="Proteomes" id="UP000199577"/>
    </source>
</evidence>
<accession>A0A1I1KXF8</accession>
<dbReference type="EMBL" id="FOLL01000017">
    <property type="protein sequence ID" value="SFC65507.1"/>
    <property type="molecule type" value="Genomic_DNA"/>
</dbReference>
<protein>
    <recommendedName>
        <fullName evidence="1">IcaR C-terminal domain-containing protein</fullName>
    </recommendedName>
</protein>
<sequence>MLAPQYDYILERYLLIYKFDHGKKADLKVVLVELIDRLFSKEWNRLCDDGLFYSCYALNFRDKKVKAMYKQLQDTLRGC</sequence>